<feature type="binding site" evidence="9">
    <location>
        <position position="360"/>
    </location>
    <ligand>
        <name>substrate</name>
    </ligand>
</feature>
<evidence type="ECO:0000259" key="12">
    <source>
        <dbReference type="SMART" id="SM00934"/>
    </source>
</evidence>
<reference evidence="13 14" key="2">
    <citation type="journal article" date="2021" name="Curr. Genet.">
        <title>Genetic response to nitrogen starvation in the aggressive Eucalyptus foliar pathogen Teratosphaeria destructans.</title>
        <authorList>
            <person name="Havenga M."/>
            <person name="Wingfield B.D."/>
            <person name="Wingfield M.J."/>
            <person name="Dreyer L.L."/>
            <person name="Roets F."/>
            <person name="Aylward J."/>
        </authorList>
    </citation>
    <scope>NUCLEOTIDE SEQUENCE [LARGE SCALE GENOMIC DNA]</scope>
    <source>
        <strain evidence="13">CMW44962</strain>
    </source>
</reference>
<feature type="active site" description="For OMPdecase activity" evidence="8">
    <location>
        <position position="102"/>
    </location>
</feature>
<feature type="active site" description="For OMPdecase activity" evidence="8">
    <location>
        <position position="105"/>
    </location>
</feature>
<reference evidence="13 14" key="1">
    <citation type="journal article" date="2018" name="IMA Fungus">
        <title>IMA Genome-F 10: Nine draft genome sequences of Claviceps purpurea s.lat., including C. arundinis, C. humidiphila, and C. cf. spartinae, pseudomolecules for the pitch canker pathogen Fusarium circinatum, draft genome of Davidsoniella eucalypti, Grosmannia galeiformis, Quambalaria eucalypti, and Teratosphaeria destructans.</title>
        <authorList>
            <person name="Wingfield B.D."/>
            <person name="Liu M."/>
            <person name="Nguyen H.D."/>
            <person name="Lane F.A."/>
            <person name="Morgan S.W."/>
            <person name="De Vos L."/>
            <person name="Wilken P.M."/>
            <person name="Duong T.A."/>
            <person name="Aylward J."/>
            <person name="Coetzee M.P."/>
            <person name="Dadej K."/>
            <person name="De Beer Z.W."/>
            <person name="Findlay W."/>
            <person name="Havenga M."/>
            <person name="Kolarik M."/>
            <person name="Menzies J.G."/>
            <person name="Naidoo K."/>
            <person name="Pochopski O."/>
            <person name="Shoukouhi P."/>
            <person name="Santana Q.C."/>
            <person name="Seifert K.A."/>
            <person name="Soal N."/>
            <person name="Steenkamp E.T."/>
            <person name="Tatham C.T."/>
            <person name="van der Nest M.A."/>
            <person name="Wingfield M.J."/>
        </authorList>
    </citation>
    <scope>NUCLEOTIDE SEQUENCE [LARGE SCALE GENOMIC DNA]</scope>
    <source>
        <strain evidence="13">CMW44962</strain>
    </source>
</reference>
<evidence type="ECO:0000256" key="3">
    <source>
        <dbReference type="ARBA" id="ARBA00012321"/>
    </source>
</evidence>
<keyword evidence="14" id="KW-1185">Reference proteome</keyword>
<evidence type="ECO:0000256" key="2">
    <source>
        <dbReference type="ARBA" id="ARBA00011018"/>
    </source>
</evidence>
<dbReference type="SUPFAM" id="SSF51366">
    <property type="entry name" value="Ribulose-phoshate binding barrel"/>
    <property type="match status" value="1"/>
</dbReference>
<feature type="binding site" evidence="9">
    <location>
        <position position="47"/>
    </location>
    <ligand>
        <name>substrate</name>
    </ligand>
</feature>
<dbReference type="SMART" id="SM00934">
    <property type="entry name" value="OMPdecase"/>
    <property type="match status" value="1"/>
</dbReference>
<dbReference type="Gene3D" id="3.20.20.70">
    <property type="entry name" value="Aldolase class I"/>
    <property type="match status" value="2"/>
</dbReference>
<evidence type="ECO:0000313" key="13">
    <source>
        <dbReference type="EMBL" id="KAH9835994.1"/>
    </source>
</evidence>
<accession>A0A9W7SWY7</accession>
<feature type="binding site" evidence="9">
    <location>
        <position position="359"/>
    </location>
    <ligand>
        <name>substrate</name>
    </ligand>
</feature>
<evidence type="ECO:0000256" key="11">
    <source>
        <dbReference type="SAM" id="MobiDB-lite"/>
    </source>
</evidence>
<gene>
    <name evidence="13" type="ORF">Tdes44962_MAKER01913</name>
</gene>
<comment type="catalytic activity">
    <reaction evidence="10">
        <text>orotidine 5'-phosphate + H(+) = UMP + CO2</text>
        <dbReference type="Rhea" id="RHEA:11596"/>
        <dbReference type="ChEBI" id="CHEBI:15378"/>
        <dbReference type="ChEBI" id="CHEBI:16526"/>
        <dbReference type="ChEBI" id="CHEBI:57538"/>
        <dbReference type="ChEBI" id="CHEBI:57865"/>
        <dbReference type="EC" id="4.1.1.23"/>
    </reaction>
</comment>
<dbReference type="InterPro" id="IPR011060">
    <property type="entry name" value="RibuloseP-bd_barrel"/>
</dbReference>
<comment type="caution">
    <text evidence="13">The sequence shown here is derived from an EMBL/GenBank/DDBJ whole genome shotgun (WGS) entry which is preliminary data.</text>
</comment>
<dbReference type="CDD" id="cd04725">
    <property type="entry name" value="OMP_decarboxylase_like"/>
    <property type="match status" value="1"/>
</dbReference>
<feature type="binding site" evidence="9">
    <location>
        <position position="339"/>
    </location>
    <ligand>
        <name>substrate</name>
    </ligand>
</feature>
<keyword evidence="7 10" id="KW-0456">Lyase</keyword>
<dbReference type="Pfam" id="PF00215">
    <property type="entry name" value="OMPdecase"/>
    <property type="match status" value="1"/>
</dbReference>
<feature type="active site" description="For OMPdecase activity" evidence="8">
    <location>
        <position position="100"/>
    </location>
</feature>
<keyword evidence="5 10" id="KW-0210">Decarboxylase</keyword>
<feature type="region of interest" description="Disordered" evidence="11">
    <location>
        <begin position="161"/>
        <end position="255"/>
    </location>
</feature>
<feature type="compositionally biased region" description="Acidic residues" evidence="11">
    <location>
        <begin position="245"/>
        <end position="255"/>
    </location>
</feature>
<dbReference type="EMBL" id="RIBY02000890">
    <property type="protein sequence ID" value="KAH9835994.1"/>
    <property type="molecule type" value="Genomic_DNA"/>
</dbReference>
<evidence type="ECO:0000256" key="4">
    <source>
        <dbReference type="ARBA" id="ARBA00021923"/>
    </source>
</evidence>
<feature type="compositionally biased region" description="Low complexity" evidence="11">
    <location>
        <begin position="213"/>
        <end position="225"/>
    </location>
</feature>
<dbReference type="GO" id="GO:0004590">
    <property type="term" value="F:orotidine-5'-phosphate decarboxylase activity"/>
    <property type="evidence" value="ECO:0007669"/>
    <property type="project" value="UniProtKB-EC"/>
</dbReference>
<evidence type="ECO:0000256" key="7">
    <source>
        <dbReference type="ARBA" id="ARBA00023239"/>
    </source>
</evidence>
<dbReference type="PANTHER" id="PTHR19278:SF9">
    <property type="entry name" value="URIDINE 5'-MONOPHOSPHATE SYNTHASE"/>
    <property type="match status" value="1"/>
</dbReference>
<dbReference type="GO" id="GO:0004588">
    <property type="term" value="F:orotate phosphoribosyltransferase activity"/>
    <property type="evidence" value="ECO:0007669"/>
    <property type="project" value="TreeGrafter"/>
</dbReference>
<protein>
    <recommendedName>
        <fullName evidence="4 10">Orotidine 5'-phosphate decarboxylase</fullName>
        <ecNumber evidence="3 10">4.1.1.23</ecNumber>
    </recommendedName>
</protein>
<keyword evidence="6 10" id="KW-0665">Pyrimidine biosynthesis</keyword>
<dbReference type="NCBIfam" id="TIGR01740">
    <property type="entry name" value="pyrF"/>
    <property type="match status" value="2"/>
</dbReference>
<evidence type="ECO:0000256" key="9">
    <source>
        <dbReference type="PIRSR" id="PIRSR614732-2"/>
    </source>
</evidence>
<feature type="domain" description="Orotidine 5'-phosphate decarboxylase" evidence="12">
    <location>
        <begin position="41"/>
        <end position="375"/>
    </location>
</feature>
<feature type="binding site" evidence="9">
    <location>
        <position position="279"/>
    </location>
    <ligand>
        <name>substrate</name>
    </ligand>
</feature>
<feature type="binding site" evidence="9">
    <location>
        <position position="69"/>
    </location>
    <ligand>
        <name>substrate</name>
    </ligand>
</feature>
<dbReference type="InterPro" id="IPR018089">
    <property type="entry name" value="OMPdecase_AS"/>
</dbReference>
<dbReference type="PANTHER" id="PTHR19278">
    <property type="entry name" value="OROTATE PHOSPHORIBOSYLTRANSFERASE"/>
    <property type="match status" value="1"/>
</dbReference>
<dbReference type="EC" id="4.1.1.23" evidence="3 10"/>
<dbReference type="InterPro" id="IPR001754">
    <property type="entry name" value="OMPdeCOase_dom"/>
</dbReference>
<organism evidence="13 14">
    <name type="scientific">Teratosphaeria destructans</name>
    <dbReference type="NCBI Taxonomy" id="418781"/>
    <lineage>
        <taxon>Eukaryota</taxon>
        <taxon>Fungi</taxon>
        <taxon>Dikarya</taxon>
        <taxon>Ascomycota</taxon>
        <taxon>Pezizomycotina</taxon>
        <taxon>Dothideomycetes</taxon>
        <taxon>Dothideomycetidae</taxon>
        <taxon>Mycosphaerellales</taxon>
        <taxon>Teratosphaeriaceae</taxon>
        <taxon>Teratosphaeria</taxon>
    </lineage>
</organism>
<dbReference type="InterPro" id="IPR013785">
    <property type="entry name" value="Aldolase_TIM"/>
</dbReference>
<comment type="pathway">
    <text evidence="1 10">Pyrimidine metabolism; UMP biosynthesis via de novo pathway; UMP from orotate: step 2/2.</text>
</comment>
<proteinExistence type="inferred from homology"/>
<dbReference type="GO" id="GO:0006207">
    <property type="term" value="P:'de novo' pyrimidine nucleobase biosynthetic process"/>
    <property type="evidence" value="ECO:0007669"/>
    <property type="project" value="InterPro"/>
</dbReference>
<evidence type="ECO:0000313" key="14">
    <source>
        <dbReference type="Proteomes" id="UP001138500"/>
    </source>
</evidence>
<evidence type="ECO:0000256" key="5">
    <source>
        <dbReference type="ARBA" id="ARBA00022793"/>
    </source>
</evidence>
<dbReference type="GO" id="GO:0044205">
    <property type="term" value="P:'de novo' UMP biosynthetic process"/>
    <property type="evidence" value="ECO:0007669"/>
    <property type="project" value="InterPro"/>
</dbReference>
<dbReference type="PROSITE" id="PS00156">
    <property type="entry name" value="OMPDECASE"/>
    <property type="match status" value="1"/>
</dbReference>
<name>A0A9W7SWY7_9PEZI</name>
<evidence type="ECO:0000256" key="6">
    <source>
        <dbReference type="ARBA" id="ARBA00022975"/>
    </source>
</evidence>
<dbReference type="OrthoDB" id="10263753at2759"/>
<sequence>MPSTAQRHPTLFQTYGERSDQSGLTPLATYLLRLIHYKRTNLCVSADVNTTTELLRLAEDVGDHICVLKTHADIIDDFSDKTIRGLNEISKRKKFLVFEDRKFGDIGSTLQQQYTRGPLAIVRWAQIVNAALFPGPAIITALAEAAQKAIVAHNTSVQTDISASPAASVVDSTRDDESVQETDEEDAGATPIAVDSDIEEEDGDDDRKGRKQSVVSVSTTISTKTEAISPQPTLRPVLPRRASGEESDDLDEDEDLDKELAELGTPPFYRSLLLLAQMSSEGNLFTSEYTQQCVTHARENKDFVMGFIAQQTLNTEPKDNFITMTPGVQLSAGGDGLGQQYNTPWKVIGEGGSDIIIVGRGILKAEDRRRTALEYRKQGWIAYQERVRSGRKKR</sequence>
<evidence type="ECO:0000256" key="1">
    <source>
        <dbReference type="ARBA" id="ARBA00004861"/>
    </source>
</evidence>
<evidence type="ECO:0000256" key="8">
    <source>
        <dbReference type="PIRSR" id="PIRSR614732-1"/>
    </source>
</evidence>
<dbReference type="AlphaFoldDB" id="A0A9W7SWY7"/>
<dbReference type="Proteomes" id="UP001138500">
    <property type="component" value="Unassembled WGS sequence"/>
</dbReference>
<dbReference type="InterPro" id="IPR014732">
    <property type="entry name" value="OMPdecase"/>
</dbReference>
<feature type="compositionally biased region" description="Acidic residues" evidence="11">
    <location>
        <begin position="178"/>
        <end position="187"/>
    </location>
</feature>
<comment type="similarity">
    <text evidence="2 10">Belongs to the OMP decarboxylase family.</text>
</comment>
<evidence type="ECO:0000256" key="10">
    <source>
        <dbReference type="RuleBase" id="RU000512"/>
    </source>
</evidence>